<dbReference type="CDD" id="cd01043">
    <property type="entry name" value="DPS"/>
    <property type="match status" value="1"/>
</dbReference>
<sequence length="237" mass="26027">MTYRTFVTAASLIATGIATPALAQSQGQGQADKTTNQQASKTVGHNAQYPLSADLRRASNQALQATLYDLIALKHAAHQEHWNVVGLEFYQLHEFYSELYTSLSAPIDRTAERIRALGKAADGRPGKVSKTALPKAPPVAKRSARQTLALLEKDWATVSNALYQRIAKTGDDLVTQDLLIGITHRIDKQLWQLRSHLARMDSQNKRSNTGDRDTAKPQAATKNTPQSNNDPDSQTVN</sequence>
<comment type="similarity">
    <text evidence="1 2">Belongs to the Dps family.</text>
</comment>
<dbReference type="PRINTS" id="PR01346">
    <property type="entry name" value="HELNAPAPROT"/>
</dbReference>
<dbReference type="InterPro" id="IPR008331">
    <property type="entry name" value="Ferritin_DPS_dom"/>
</dbReference>
<feature type="domain" description="Ferritin/DPS" evidence="5">
    <location>
        <begin position="61"/>
        <end position="200"/>
    </location>
</feature>
<evidence type="ECO:0000256" key="1">
    <source>
        <dbReference type="ARBA" id="ARBA00009497"/>
    </source>
</evidence>
<feature type="signal peptide" evidence="4">
    <location>
        <begin position="1"/>
        <end position="23"/>
    </location>
</feature>
<dbReference type="PANTHER" id="PTHR42932:SF1">
    <property type="entry name" value="GENERAL STRESS PROTEIN 20U"/>
    <property type="match status" value="1"/>
</dbReference>
<dbReference type="OrthoDB" id="9797687at2"/>
<keyword evidence="4" id="KW-0732">Signal</keyword>
<comment type="caution">
    <text evidence="6">The sequence shown here is derived from an EMBL/GenBank/DDBJ whole genome shotgun (WGS) entry which is preliminary data.</text>
</comment>
<dbReference type="InterPro" id="IPR012347">
    <property type="entry name" value="Ferritin-like"/>
</dbReference>
<evidence type="ECO:0000313" key="7">
    <source>
        <dbReference type="Proteomes" id="UP000285310"/>
    </source>
</evidence>
<proteinExistence type="inferred from homology"/>
<evidence type="ECO:0000256" key="3">
    <source>
        <dbReference type="SAM" id="MobiDB-lite"/>
    </source>
</evidence>
<feature type="chain" id="PRO_5019407673" evidence="4">
    <location>
        <begin position="24"/>
        <end position="237"/>
    </location>
</feature>
<evidence type="ECO:0000313" key="6">
    <source>
        <dbReference type="EMBL" id="ROO29561.1"/>
    </source>
</evidence>
<evidence type="ECO:0000256" key="4">
    <source>
        <dbReference type="SAM" id="SignalP"/>
    </source>
</evidence>
<feature type="region of interest" description="Disordered" evidence="3">
    <location>
        <begin position="201"/>
        <end position="237"/>
    </location>
</feature>
<dbReference type="EMBL" id="AYKG01000014">
    <property type="protein sequence ID" value="ROO29561.1"/>
    <property type="molecule type" value="Genomic_DNA"/>
</dbReference>
<name>A0A423PVI6_9GAMM</name>
<accession>A0A423PVI6</accession>
<dbReference type="InterPro" id="IPR002177">
    <property type="entry name" value="DPS_DNA-bd"/>
</dbReference>
<organism evidence="6 7">
    <name type="scientific">Salinisphaera japonica YTM-1</name>
    <dbReference type="NCBI Taxonomy" id="1209778"/>
    <lineage>
        <taxon>Bacteria</taxon>
        <taxon>Pseudomonadati</taxon>
        <taxon>Pseudomonadota</taxon>
        <taxon>Gammaproteobacteria</taxon>
        <taxon>Salinisphaerales</taxon>
        <taxon>Salinisphaeraceae</taxon>
        <taxon>Salinisphaera</taxon>
    </lineage>
</organism>
<dbReference type="SUPFAM" id="SSF47240">
    <property type="entry name" value="Ferritin-like"/>
    <property type="match status" value="1"/>
</dbReference>
<dbReference type="GO" id="GO:0008199">
    <property type="term" value="F:ferric iron binding"/>
    <property type="evidence" value="ECO:0007669"/>
    <property type="project" value="InterPro"/>
</dbReference>
<dbReference type="Pfam" id="PF00210">
    <property type="entry name" value="Ferritin"/>
    <property type="match status" value="1"/>
</dbReference>
<feature type="compositionally biased region" description="Basic and acidic residues" evidence="3">
    <location>
        <begin position="201"/>
        <end position="215"/>
    </location>
</feature>
<dbReference type="AlphaFoldDB" id="A0A423PVI6"/>
<keyword evidence="7" id="KW-1185">Reference proteome</keyword>
<dbReference type="InterPro" id="IPR009078">
    <property type="entry name" value="Ferritin-like_SF"/>
</dbReference>
<protein>
    <submittedName>
        <fullName evidence="6">DNA polymerase</fullName>
    </submittedName>
</protein>
<dbReference type="RefSeq" id="WP_123657735.1">
    <property type="nucleotide sequence ID" value="NZ_AYKG01000014.1"/>
</dbReference>
<dbReference type="Proteomes" id="UP000285310">
    <property type="component" value="Unassembled WGS sequence"/>
</dbReference>
<evidence type="ECO:0000256" key="2">
    <source>
        <dbReference type="RuleBase" id="RU003875"/>
    </source>
</evidence>
<reference evidence="6 7" key="1">
    <citation type="submission" date="2013-10" db="EMBL/GenBank/DDBJ databases">
        <title>Salinisphaera japonica YTM-1 Genome Sequencing.</title>
        <authorList>
            <person name="Lai Q."/>
            <person name="Li C."/>
            <person name="Shao Z."/>
        </authorList>
    </citation>
    <scope>NUCLEOTIDE SEQUENCE [LARGE SCALE GENOMIC DNA]</scope>
    <source>
        <strain evidence="6 7">YTM-1</strain>
    </source>
</reference>
<dbReference type="InParanoid" id="A0A423PVI6"/>
<feature type="compositionally biased region" description="Polar residues" evidence="3">
    <location>
        <begin position="220"/>
        <end position="237"/>
    </location>
</feature>
<gene>
    <name evidence="6" type="ORF">SAJA_06020</name>
</gene>
<dbReference type="PANTHER" id="PTHR42932">
    <property type="entry name" value="GENERAL STRESS PROTEIN 20U"/>
    <property type="match status" value="1"/>
</dbReference>
<evidence type="ECO:0000259" key="5">
    <source>
        <dbReference type="Pfam" id="PF00210"/>
    </source>
</evidence>
<dbReference type="Gene3D" id="1.20.1260.10">
    <property type="match status" value="1"/>
</dbReference>
<feature type="region of interest" description="Disordered" evidence="3">
    <location>
        <begin position="24"/>
        <end position="45"/>
    </location>
</feature>